<proteinExistence type="predicted"/>
<dbReference type="InParanoid" id="A0A0C3FG79"/>
<evidence type="ECO:0000313" key="1">
    <source>
        <dbReference type="EMBL" id="KIM83420.1"/>
    </source>
</evidence>
<protein>
    <submittedName>
        <fullName evidence="1">Uncharacterized protein</fullName>
    </submittedName>
</protein>
<accession>A0A0C3FG79</accession>
<name>A0A0C3FG79_PILCF</name>
<dbReference type="HOGENOM" id="CLU_2559085_0_0_1"/>
<reference evidence="2" key="2">
    <citation type="submission" date="2015-01" db="EMBL/GenBank/DDBJ databases">
        <title>Evolutionary Origins and Diversification of the Mycorrhizal Mutualists.</title>
        <authorList>
            <consortium name="DOE Joint Genome Institute"/>
            <consortium name="Mycorrhizal Genomics Consortium"/>
            <person name="Kohler A."/>
            <person name="Kuo A."/>
            <person name="Nagy L.G."/>
            <person name="Floudas D."/>
            <person name="Copeland A."/>
            <person name="Barry K.W."/>
            <person name="Cichocki N."/>
            <person name="Veneault-Fourrey C."/>
            <person name="LaButti K."/>
            <person name="Lindquist E.A."/>
            <person name="Lipzen A."/>
            <person name="Lundell T."/>
            <person name="Morin E."/>
            <person name="Murat C."/>
            <person name="Riley R."/>
            <person name="Ohm R."/>
            <person name="Sun H."/>
            <person name="Tunlid A."/>
            <person name="Henrissat B."/>
            <person name="Grigoriev I.V."/>
            <person name="Hibbett D.S."/>
            <person name="Martin F."/>
        </authorList>
    </citation>
    <scope>NUCLEOTIDE SEQUENCE [LARGE SCALE GENOMIC DNA]</scope>
    <source>
        <strain evidence="2">F 1598</strain>
    </source>
</reference>
<sequence length="82" mass="8716">MLNPTSMRAPHIAVINSTGITPIHSAQPGFSVSPHGNLRDVVLIVQNMRATGVEARCIEPPIAQRGMYQGDAVIAKGLKANE</sequence>
<dbReference type="AlphaFoldDB" id="A0A0C3FG79"/>
<organism evidence="1 2">
    <name type="scientific">Piloderma croceum (strain F 1598)</name>
    <dbReference type="NCBI Taxonomy" id="765440"/>
    <lineage>
        <taxon>Eukaryota</taxon>
        <taxon>Fungi</taxon>
        <taxon>Dikarya</taxon>
        <taxon>Basidiomycota</taxon>
        <taxon>Agaricomycotina</taxon>
        <taxon>Agaricomycetes</taxon>
        <taxon>Agaricomycetidae</taxon>
        <taxon>Atheliales</taxon>
        <taxon>Atheliaceae</taxon>
        <taxon>Piloderma</taxon>
    </lineage>
</organism>
<keyword evidence="2" id="KW-1185">Reference proteome</keyword>
<dbReference type="EMBL" id="KN832991">
    <property type="protein sequence ID" value="KIM83420.1"/>
    <property type="molecule type" value="Genomic_DNA"/>
</dbReference>
<dbReference type="Proteomes" id="UP000054166">
    <property type="component" value="Unassembled WGS sequence"/>
</dbReference>
<reference evidence="1 2" key="1">
    <citation type="submission" date="2014-04" db="EMBL/GenBank/DDBJ databases">
        <authorList>
            <consortium name="DOE Joint Genome Institute"/>
            <person name="Kuo A."/>
            <person name="Tarkka M."/>
            <person name="Buscot F."/>
            <person name="Kohler A."/>
            <person name="Nagy L.G."/>
            <person name="Floudas D."/>
            <person name="Copeland A."/>
            <person name="Barry K.W."/>
            <person name="Cichocki N."/>
            <person name="Veneault-Fourrey C."/>
            <person name="LaButti K."/>
            <person name="Lindquist E.A."/>
            <person name="Lipzen A."/>
            <person name="Lundell T."/>
            <person name="Morin E."/>
            <person name="Murat C."/>
            <person name="Sun H."/>
            <person name="Tunlid A."/>
            <person name="Henrissat B."/>
            <person name="Grigoriev I.V."/>
            <person name="Hibbett D.S."/>
            <person name="Martin F."/>
            <person name="Nordberg H.P."/>
            <person name="Cantor M.N."/>
            <person name="Hua S.X."/>
        </authorList>
    </citation>
    <scope>NUCLEOTIDE SEQUENCE [LARGE SCALE GENOMIC DNA]</scope>
    <source>
        <strain evidence="1 2">F 1598</strain>
    </source>
</reference>
<gene>
    <name evidence="1" type="ORF">PILCRDRAFT_819670</name>
</gene>
<evidence type="ECO:0000313" key="2">
    <source>
        <dbReference type="Proteomes" id="UP000054166"/>
    </source>
</evidence>